<feature type="compositionally biased region" description="Basic and acidic residues" evidence="1">
    <location>
        <begin position="17"/>
        <end position="28"/>
    </location>
</feature>
<evidence type="ECO:0008006" key="3">
    <source>
        <dbReference type="Google" id="ProtNLM"/>
    </source>
</evidence>
<proteinExistence type="predicted"/>
<dbReference type="EMBL" id="BKCJ010206877">
    <property type="protein sequence ID" value="GEY75795.1"/>
    <property type="molecule type" value="Genomic_DNA"/>
</dbReference>
<accession>A0A699HWH4</accession>
<protein>
    <recommendedName>
        <fullName evidence="3">Reverse transcriptase domain-containing protein</fullName>
    </recommendedName>
</protein>
<organism evidence="2">
    <name type="scientific">Tanacetum cinerariifolium</name>
    <name type="common">Dalmatian daisy</name>
    <name type="synonym">Chrysanthemum cinerariifolium</name>
    <dbReference type="NCBI Taxonomy" id="118510"/>
    <lineage>
        <taxon>Eukaryota</taxon>
        <taxon>Viridiplantae</taxon>
        <taxon>Streptophyta</taxon>
        <taxon>Embryophyta</taxon>
        <taxon>Tracheophyta</taxon>
        <taxon>Spermatophyta</taxon>
        <taxon>Magnoliopsida</taxon>
        <taxon>eudicotyledons</taxon>
        <taxon>Gunneridae</taxon>
        <taxon>Pentapetalae</taxon>
        <taxon>asterids</taxon>
        <taxon>campanulids</taxon>
        <taxon>Asterales</taxon>
        <taxon>Asteraceae</taxon>
        <taxon>Asteroideae</taxon>
        <taxon>Anthemideae</taxon>
        <taxon>Anthemidinae</taxon>
        <taxon>Tanacetum</taxon>
    </lineage>
</organism>
<feature type="region of interest" description="Disordered" evidence="1">
    <location>
        <begin position="1"/>
        <end position="38"/>
    </location>
</feature>
<dbReference type="AlphaFoldDB" id="A0A699HWH4"/>
<sequence>MIDGQGGQVGGQGSEATNDRNERDDNKRTRTGNAFATTINSVRRENMGHLANDCKVVPKNVNPVNARNPAAARVNLPNQALAIDMGQDRGNNGNQARGRAFMSGEEETRQNLNIMPGIEPNNLGFSYEIEIASGQLVEIDKKVVRIPLLDGNVLKVLGKRPEEKARHLMSAKAKEQKQEDMVAVRDFFEGFTAAPAVLKPERLKVDKTRLYKCILLFGDRRLERTATVSISMISE</sequence>
<name>A0A699HWH4_TANCI</name>
<reference evidence="2" key="1">
    <citation type="journal article" date="2019" name="Sci. Rep.">
        <title>Draft genome of Tanacetum cinerariifolium, the natural source of mosquito coil.</title>
        <authorList>
            <person name="Yamashiro T."/>
            <person name="Shiraishi A."/>
            <person name="Satake H."/>
            <person name="Nakayama K."/>
        </authorList>
    </citation>
    <scope>NUCLEOTIDE SEQUENCE</scope>
</reference>
<evidence type="ECO:0000313" key="2">
    <source>
        <dbReference type="EMBL" id="GEY75795.1"/>
    </source>
</evidence>
<comment type="caution">
    <text evidence="2">The sequence shown here is derived from an EMBL/GenBank/DDBJ whole genome shotgun (WGS) entry which is preliminary data.</text>
</comment>
<gene>
    <name evidence="2" type="ORF">Tci_447769</name>
</gene>
<evidence type="ECO:0000256" key="1">
    <source>
        <dbReference type="SAM" id="MobiDB-lite"/>
    </source>
</evidence>
<feature type="compositionally biased region" description="Gly residues" evidence="1">
    <location>
        <begin position="1"/>
        <end position="13"/>
    </location>
</feature>